<feature type="transmembrane region" description="Helical" evidence="1">
    <location>
        <begin position="53"/>
        <end position="69"/>
    </location>
</feature>
<dbReference type="Proteomes" id="UP000595636">
    <property type="component" value="Chromosome"/>
</dbReference>
<evidence type="ECO:0000313" key="2">
    <source>
        <dbReference type="EMBL" id="QQM42262.1"/>
    </source>
</evidence>
<keyword evidence="3" id="KW-1185">Reference proteome</keyword>
<keyword evidence="1" id="KW-0812">Transmembrane</keyword>
<evidence type="ECO:0000256" key="1">
    <source>
        <dbReference type="SAM" id="Phobius"/>
    </source>
</evidence>
<feature type="transmembrane region" description="Helical" evidence="1">
    <location>
        <begin position="12"/>
        <end position="33"/>
    </location>
</feature>
<proteinExistence type="predicted"/>
<dbReference type="AlphaFoldDB" id="A0A7T7I7C8"/>
<name>A0A7T7I7C8_9ACTN</name>
<dbReference type="RefSeq" id="WP_200397199.1">
    <property type="nucleotide sequence ID" value="NZ_CP066831.1"/>
</dbReference>
<dbReference type="EMBL" id="CP066831">
    <property type="protein sequence ID" value="QQM42262.1"/>
    <property type="molecule type" value="Genomic_DNA"/>
</dbReference>
<gene>
    <name evidence="2" type="ORF">JEQ17_24385</name>
</gene>
<reference evidence="2 3" key="1">
    <citation type="submission" date="2020-12" db="EMBL/GenBank/DDBJ databases">
        <title>A novel species.</title>
        <authorList>
            <person name="Li K."/>
        </authorList>
    </citation>
    <scope>NUCLEOTIDE SEQUENCE [LARGE SCALE GENOMIC DNA]</scope>
    <source>
        <strain evidence="2 3">ZYC-3</strain>
    </source>
</reference>
<evidence type="ECO:0000313" key="3">
    <source>
        <dbReference type="Proteomes" id="UP000595636"/>
    </source>
</evidence>
<protein>
    <submittedName>
        <fullName evidence="2">Uncharacterized protein</fullName>
    </submittedName>
</protein>
<keyword evidence="1" id="KW-0472">Membrane</keyword>
<dbReference type="KEGG" id="slf:JEQ17_24385"/>
<accession>A0A7T7I7C8</accession>
<sequence>MEMKNSTGTVNSTTLLCGVAGGLLLALGGLPLLDRVWALLGALFWAFPSARDVLSVVVGAVLVTFAVTAHRRGRRAAKDAQDIQAAQAADVR</sequence>
<organism evidence="2 3">
    <name type="scientific">Streptomyces liliifuscus</name>
    <dbReference type="NCBI Taxonomy" id="2797636"/>
    <lineage>
        <taxon>Bacteria</taxon>
        <taxon>Bacillati</taxon>
        <taxon>Actinomycetota</taxon>
        <taxon>Actinomycetes</taxon>
        <taxon>Kitasatosporales</taxon>
        <taxon>Streptomycetaceae</taxon>
        <taxon>Streptomyces</taxon>
    </lineage>
</organism>
<keyword evidence="1" id="KW-1133">Transmembrane helix</keyword>